<sequence>MKSVSPTGGTISKAYDKLGRQTSYTDADGGTTSVTYDTLGRPAQVSDNIPSTRTFTYDQVGEPRGLATKITDSVAGTFTATYSADGTVRSEQLPGGYTLKTVEDPTGSQTERKYTRDSDGVLVYSDTVTNSVHGQSTTHAGWSDQTYRYDAAGRLSTVEDTANTVCTKRTYVFDNRTNRTSLTTATATAGLDCPATGGTPRTHTYDTADRLVDTGYTYDPFGRATAKPGGTGIAYYAHDLAYRESVSGKRQTWQLDAAHRFRSWTAETSDGTSWTQTASRTNHYDGDSDNPRWIVEDATTGLLTRNVDSLGGGLAATTGKTGNTVLQLTSVHGDVALQLPLDTSKPPVALDTDEYGQARAGQKPIRYGWLGRDQRSSETLSGLTLMGARLYDPATGRFTSVDPVEGGNANAYDYCSGDPVGCKDISGEFSINDIWHEGKAYLWYWWACWGVADDSYWAAKTAKKAYKNSNKQNAYRHCIWQAILVWDFGWTIAKAFGDAHEVKHKNSKNKAQRRDSQVDYHNNKVGRQIGSQITAWTRSGAHDAACKRCKKALRNGKLAMR</sequence>
<dbReference type="Pfam" id="PF22322">
    <property type="entry name" value="DUF6973"/>
    <property type="match status" value="1"/>
</dbReference>
<feature type="region of interest" description="Disordered" evidence="1">
    <location>
        <begin position="21"/>
        <end position="43"/>
    </location>
</feature>
<dbReference type="EMBL" id="BAAASR010000007">
    <property type="protein sequence ID" value="GAA2485542.1"/>
    <property type="molecule type" value="Genomic_DNA"/>
</dbReference>
<dbReference type="PANTHER" id="PTHR32305">
    <property type="match status" value="1"/>
</dbReference>
<feature type="region of interest" description="Disordered" evidence="1">
    <location>
        <begin position="266"/>
        <end position="285"/>
    </location>
</feature>
<evidence type="ECO:0000313" key="4">
    <source>
        <dbReference type="Proteomes" id="UP001499942"/>
    </source>
</evidence>
<comment type="caution">
    <text evidence="3">The sequence shown here is derived from an EMBL/GenBank/DDBJ whole genome shotgun (WGS) entry which is preliminary data.</text>
</comment>
<dbReference type="Proteomes" id="UP001499942">
    <property type="component" value="Unassembled WGS sequence"/>
</dbReference>
<organism evidence="3 4">
    <name type="scientific">Streptomyces gobitricini</name>
    <dbReference type="NCBI Taxonomy" id="68211"/>
    <lineage>
        <taxon>Bacteria</taxon>
        <taxon>Bacillati</taxon>
        <taxon>Actinomycetota</taxon>
        <taxon>Actinomycetes</taxon>
        <taxon>Kitasatosporales</taxon>
        <taxon>Streptomycetaceae</taxon>
        <taxon>Streptomyces</taxon>
    </lineage>
</organism>
<keyword evidence="4" id="KW-1185">Reference proteome</keyword>
<dbReference type="InterPro" id="IPR054246">
    <property type="entry name" value="DUF6973"/>
</dbReference>
<dbReference type="Pfam" id="PF05593">
    <property type="entry name" value="RHS_repeat"/>
    <property type="match status" value="1"/>
</dbReference>
<evidence type="ECO:0000256" key="1">
    <source>
        <dbReference type="SAM" id="MobiDB-lite"/>
    </source>
</evidence>
<dbReference type="NCBIfam" id="TIGR01643">
    <property type="entry name" value="YD_repeat_2x"/>
    <property type="match status" value="2"/>
</dbReference>
<dbReference type="NCBIfam" id="TIGR03696">
    <property type="entry name" value="Rhs_assc_core"/>
    <property type="match status" value="1"/>
</dbReference>
<dbReference type="InterPro" id="IPR050708">
    <property type="entry name" value="T6SS_VgrG/RHS"/>
</dbReference>
<proteinExistence type="predicted"/>
<dbReference type="InterPro" id="IPR031325">
    <property type="entry name" value="RHS_repeat"/>
</dbReference>
<protein>
    <recommendedName>
        <fullName evidence="2">DUF6973 domain-containing protein</fullName>
    </recommendedName>
</protein>
<evidence type="ECO:0000259" key="2">
    <source>
        <dbReference type="Pfam" id="PF22322"/>
    </source>
</evidence>
<dbReference type="PANTHER" id="PTHR32305:SF15">
    <property type="entry name" value="PROTEIN RHSA-RELATED"/>
    <property type="match status" value="1"/>
</dbReference>
<dbReference type="Gene3D" id="2.180.10.10">
    <property type="entry name" value="RHS repeat-associated core"/>
    <property type="match status" value="1"/>
</dbReference>
<dbReference type="InterPro" id="IPR022385">
    <property type="entry name" value="Rhs_assc_core"/>
</dbReference>
<feature type="compositionally biased region" description="Polar residues" evidence="1">
    <location>
        <begin position="21"/>
        <end position="36"/>
    </location>
</feature>
<dbReference type="InterPro" id="IPR006530">
    <property type="entry name" value="YD"/>
</dbReference>
<evidence type="ECO:0000313" key="3">
    <source>
        <dbReference type="EMBL" id="GAA2485542.1"/>
    </source>
</evidence>
<accession>A0ABN3LK63</accession>
<name>A0ABN3LK63_9ACTN</name>
<feature type="domain" description="DUF6973" evidence="2">
    <location>
        <begin position="458"/>
        <end position="556"/>
    </location>
</feature>
<feature type="compositionally biased region" description="Polar residues" evidence="1">
    <location>
        <begin position="266"/>
        <end position="281"/>
    </location>
</feature>
<reference evidence="3 4" key="1">
    <citation type="journal article" date="2019" name="Int. J. Syst. Evol. Microbiol.">
        <title>The Global Catalogue of Microorganisms (GCM) 10K type strain sequencing project: providing services to taxonomists for standard genome sequencing and annotation.</title>
        <authorList>
            <consortium name="The Broad Institute Genomics Platform"/>
            <consortium name="The Broad Institute Genome Sequencing Center for Infectious Disease"/>
            <person name="Wu L."/>
            <person name="Ma J."/>
        </authorList>
    </citation>
    <scope>NUCLEOTIDE SEQUENCE [LARGE SCALE GENOMIC DNA]</scope>
    <source>
        <strain evidence="3 4">JCM 5062</strain>
    </source>
</reference>
<gene>
    <name evidence="3" type="ORF">GCM10010393_15710</name>
</gene>